<comment type="caution">
    <text evidence="2">The sequence shown here is derived from an EMBL/GenBank/DDBJ whole genome shotgun (WGS) entry which is preliminary data.</text>
</comment>
<evidence type="ECO:0000256" key="1">
    <source>
        <dbReference type="SAM" id="MobiDB-lite"/>
    </source>
</evidence>
<proteinExistence type="predicted"/>
<feature type="region of interest" description="Disordered" evidence="1">
    <location>
        <begin position="260"/>
        <end position="319"/>
    </location>
</feature>
<feature type="compositionally biased region" description="Low complexity" evidence="1">
    <location>
        <begin position="71"/>
        <end position="81"/>
    </location>
</feature>
<dbReference type="Pfam" id="PF15496">
    <property type="entry name" value="DUF4646"/>
    <property type="match status" value="1"/>
</dbReference>
<dbReference type="Proteomes" id="UP000814176">
    <property type="component" value="Unassembled WGS sequence"/>
</dbReference>
<feature type="compositionally biased region" description="Basic residues" evidence="1">
    <location>
        <begin position="310"/>
        <end position="319"/>
    </location>
</feature>
<reference evidence="2 3" key="1">
    <citation type="journal article" date="2021" name="Environ. Microbiol.">
        <title>Gene family expansions and transcriptome signatures uncover fungal adaptations to wood decay.</title>
        <authorList>
            <person name="Hage H."/>
            <person name="Miyauchi S."/>
            <person name="Viragh M."/>
            <person name="Drula E."/>
            <person name="Min B."/>
            <person name="Chaduli D."/>
            <person name="Navarro D."/>
            <person name="Favel A."/>
            <person name="Norest M."/>
            <person name="Lesage-Meessen L."/>
            <person name="Balint B."/>
            <person name="Merenyi Z."/>
            <person name="de Eugenio L."/>
            <person name="Morin E."/>
            <person name="Martinez A.T."/>
            <person name="Baldrian P."/>
            <person name="Stursova M."/>
            <person name="Martinez M.J."/>
            <person name="Novotny C."/>
            <person name="Magnuson J.K."/>
            <person name="Spatafora J.W."/>
            <person name="Maurice S."/>
            <person name="Pangilinan J."/>
            <person name="Andreopoulos W."/>
            <person name="LaButti K."/>
            <person name="Hundley H."/>
            <person name="Na H."/>
            <person name="Kuo A."/>
            <person name="Barry K."/>
            <person name="Lipzen A."/>
            <person name="Henrissat B."/>
            <person name="Riley R."/>
            <person name="Ahrendt S."/>
            <person name="Nagy L.G."/>
            <person name="Grigoriev I.V."/>
            <person name="Martin F."/>
            <person name="Rosso M.N."/>
        </authorList>
    </citation>
    <scope>NUCLEOTIDE SEQUENCE [LARGE SCALE GENOMIC DNA]</scope>
    <source>
        <strain evidence="2 3">CIRM-BRFM 1785</strain>
    </source>
</reference>
<protein>
    <submittedName>
        <fullName evidence="2">Uncharacterized protein</fullName>
    </submittedName>
</protein>
<organism evidence="2 3">
    <name type="scientific">Rhodofomes roseus</name>
    <dbReference type="NCBI Taxonomy" id="34475"/>
    <lineage>
        <taxon>Eukaryota</taxon>
        <taxon>Fungi</taxon>
        <taxon>Dikarya</taxon>
        <taxon>Basidiomycota</taxon>
        <taxon>Agaricomycotina</taxon>
        <taxon>Agaricomycetes</taxon>
        <taxon>Polyporales</taxon>
        <taxon>Rhodofomes</taxon>
    </lineage>
</organism>
<dbReference type="EMBL" id="JADCUA010000013">
    <property type="protein sequence ID" value="KAH9835459.1"/>
    <property type="molecule type" value="Genomic_DNA"/>
</dbReference>
<accession>A0ABQ8KEA2</accession>
<evidence type="ECO:0000313" key="2">
    <source>
        <dbReference type="EMBL" id="KAH9835459.1"/>
    </source>
</evidence>
<feature type="compositionally biased region" description="Basic and acidic residues" evidence="1">
    <location>
        <begin position="1"/>
        <end position="23"/>
    </location>
</feature>
<gene>
    <name evidence="2" type="ORF">C8Q71DRAFT_859082</name>
</gene>
<feature type="region of interest" description="Disordered" evidence="1">
    <location>
        <begin position="1"/>
        <end position="91"/>
    </location>
</feature>
<dbReference type="GeneID" id="72008320"/>
<dbReference type="InterPro" id="IPR028018">
    <property type="entry name" value="DUF4646"/>
</dbReference>
<sequence length="337" mass="37119">MPNHNEDEYAYYEKAREGYRSQDVRSMPPPSYDDVNRSYINGPFPRPQSGSYTQGGAHASANYAINGDNRSPGPSGVSSGSNPGGMLGMLKNMAPGQSIASLLDPPPPPFLRAPRPDFPYGPFEPAALTSLDAQLDKGFPPLAPPVARMPHPFATHDVADDDWQRFLHDIKIASSLSPINRVAAGVAPMAMNIGLTGFLVSRGIEKRMRAKKSEAIGQLIEQWNAHFFHPRQISVVLAEGSMVYSGPEGAQPPDMAQYSAALARDDHSSSSSSDEDVPQGVSGGRRERRAARRERKEERREERKAEKAARKAQKKEKRKNRRELWRLIIAYKPAGGY</sequence>
<name>A0ABQ8KEA2_9APHY</name>
<dbReference type="RefSeq" id="XP_047777892.1">
    <property type="nucleotide sequence ID" value="XM_047927588.1"/>
</dbReference>
<evidence type="ECO:0000313" key="3">
    <source>
        <dbReference type="Proteomes" id="UP000814176"/>
    </source>
</evidence>
<keyword evidence="3" id="KW-1185">Reference proteome</keyword>
<feature type="compositionally biased region" description="Basic and acidic residues" evidence="1">
    <location>
        <begin position="294"/>
        <end position="309"/>
    </location>
</feature>